<keyword evidence="2" id="KW-0436">Ligase</keyword>
<dbReference type="InterPro" id="IPR025110">
    <property type="entry name" value="AMP-bd_C"/>
</dbReference>
<dbReference type="Gene3D" id="3.30.300.30">
    <property type="match status" value="1"/>
</dbReference>
<accession>A0A6S7C6M2</accession>
<dbReference type="PANTHER" id="PTHR24096:SF323">
    <property type="entry name" value="BLR3536 PROTEIN"/>
    <property type="match status" value="1"/>
</dbReference>
<sequence>MRIPDQDGKVLPPGEIGQIYVRHHALPDFTYINRPQARQAIERDGLVTLGDIGYLDDDGFLQICDRKADMIISGGVNVYPAEIESVLLTMPDIDDCAVLGIPHTEFGEAIAAAVQSHPGTRIDAAAVEAFLRERIANYKVPRIVDVHQ</sequence>
<proteinExistence type="predicted"/>
<organism evidence="2 3">
    <name type="scientific">Paraburkholderia ultramafica</name>
    <dbReference type="NCBI Taxonomy" id="1544867"/>
    <lineage>
        <taxon>Bacteria</taxon>
        <taxon>Pseudomonadati</taxon>
        <taxon>Pseudomonadota</taxon>
        <taxon>Betaproteobacteria</taxon>
        <taxon>Burkholderiales</taxon>
        <taxon>Burkholderiaceae</taxon>
        <taxon>Paraburkholderia</taxon>
    </lineage>
</organism>
<reference evidence="2 3" key="1">
    <citation type="submission" date="2020-04" db="EMBL/GenBank/DDBJ databases">
        <authorList>
            <person name="De Canck E."/>
        </authorList>
    </citation>
    <scope>NUCLEOTIDE SEQUENCE [LARGE SCALE GENOMIC DNA]</scope>
    <source>
        <strain evidence="2 3">LMG 28614</strain>
    </source>
</reference>
<dbReference type="Gene3D" id="3.40.50.12780">
    <property type="entry name" value="N-terminal domain of ligase-like"/>
    <property type="match status" value="1"/>
</dbReference>
<dbReference type="SUPFAM" id="SSF56801">
    <property type="entry name" value="Acetyl-CoA synthetase-like"/>
    <property type="match status" value="1"/>
</dbReference>
<evidence type="ECO:0000259" key="1">
    <source>
        <dbReference type="Pfam" id="PF13193"/>
    </source>
</evidence>
<dbReference type="EMBL" id="CADIKK010000005">
    <property type="protein sequence ID" value="CAB3782380.1"/>
    <property type="molecule type" value="Genomic_DNA"/>
</dbReference>
<protein>
    <submittedName>
        <fullName evidence="2">2-succinylbenzoate--CoA ligase</fullName>
        <ecNumber evidence="2">6.2.1.26</ecNumber>
    </submittedName>
</protein>
<dbReference type="InterPro" id="IPR042099">
    <property type="entry name" value="ANL_N_sf"/>
</dbReference>
<dbReference type="AlphaFoldDB" id="A0A6S7C6M2"/>
<dbReference type="PANTHER" id="PTHR24096">
    <property type="entry name" value="LONG-CHAIN-FATTY-ACID--COA LIGASE"/>
    <property type="match status" value="1"/>
</dbReference>
<dbReference type="Pfam" id="PF13193">
    <property type="entry name" value="AMP-binding_C"/>
    <property type="match status" value="1"/>
</dbReference>
<keyword evidence="3" id="KW-1185">Reference proteome</keyword>
<name>A0A6S7C6M2_9BURK</name>
<evidence type="ECO:0000313" key="2">
    <source>
        <dbReference type="EMBL" id="CAB3782380.1"/>
    </source>
</evidence>
<evidence type="ECO:0000313" key="3">
    <source>
        <dbReference type="Proteomes" id="UP000494365"/>
    </source>
</evidence>
<dbReference type="EC" id="6.2.1.26" evidence="2"/>
<gene>
    <name evidence="2" type="primary">menE_1</name>
    <name evidence="2" type="ORF">LMG28614_01435</name>
</gene>
<feature type="domain" description="AMP-binding enzyme C-terminal" evidence="1">
    <location>
        <begin position="82"/>
        <end position="144"/>
    </location>
</feature>
<dbReference type="Proteomes" id="UP000494365">
    <property type="component" value="Unassembled WGS sequence"/>
</dbReference>
<dbReference type="InterPro" id="IPR045851">
    <property type="entry name" value="AMP-bd_C_sf"/>
</dbReference>
<dbReference type="GO" id="GO:0008756">
    <property type="term" value="F:o-succinylbenzoate-CoA ligase activity"/>
    <property type="evidence" value="ECO:0007669"/>
    <property type="project" value="UniProtKB-EC"/>
</dbReference>